<feature type="compositionally biased region" description="Basic and acidic residues" evidence="1">
    <location>
        <begin position="442"/>
        <end position="472"/>
    </location>
</feature>
<dbReference type="Gene3D" id="1.20.58.1880">
    <property type="match status" value="1"/>
</dbReference>
<reference evidence="3" key="1">
    <citation type="journal article" date="2020" name="Stud. Mycol.">
        <title>101 Dothideomycetes genomes: a test case for predicting lifestyles and emergence of pathogens.</title>
        <authorList>
            <person name="Haridas S."/>
            <person name="Albert R."/>
            <person name="Binder M."/>
            <person name="Bloem J."/>
            <person name="Labutti K."/>
            <person name="Salamov A."/>
            <person name="Andreopoulos B."/>
            <person name="Baker S."/>
            <person name="Barry K."/>
            <person name="Bills G."/>
            <person name="Bluhm B."/>
            <person name="Cannon C."/>
            <person name="Castanera R."/>
            <person name="Culley D."/>
            <person name="Daum C."/>
            <person name="Ezra D."/>
            <person name="Gonzalez J."/>
            <person name="Henrissat B."/>
            <person name="Kuo A."/>
            <person name="Liang C."/>
            <person name="Lipzen A."/>
            <person name="Lutzoni F."/>
            <person name="Magnuson J."/>
            <person name="Mondo S."/>
            <person name="Nolan M."/>
            <person name="Ohm R."/>
            <person name="Pangilinan J."/>
            <person name="Park H.-J."/>
            <person name="Ramirez L."/>
            <person name="Alfaro M."/>
            <person name="Sun H."/>
            <person name="Tritt A."/>
            <person name="Yoshinaga Y."/>
            <person name="Zwiers L.-H."/>
            <person name="Turgeon B."/>
            <person name="Goodwin S."/>
            <person name="Spatafora J."/>
            <person name="Crous P."/>
            <person name="Grigoriev I."/>
        </authorList>
    </citation>
    <scope>NUCLEOTIDE SEQUENCE</scope>
    <source>
        <strain evidence="3">CBS 279.74</strain>
    </source>
</reference>
<protein>
    <recommendedName>
        <fullName evidence="2">Myb-like domain-containing protein</fullName>
    </recommendedName>
</protein>
<dbReference type="AlphaFoldDB" id="A0A6G1KQU5"/>
<dbReference type="SMART" id="SM00717">
    <property type="entry name" value="SANT"/>
    <property type="match status" value="1"/>
</dbReference>
<evidence type="ECO:0000313" key="3">
    <source>
        <dbReference type="EMBL" id="KAF2715180.1"/>
    </source>
</evidence>
<sequence length="777" mass="84774">MSTERGSQPPPAPSEKAPALKSAANFSSFINKNTSGKKVAPKAARRRPGAAATTASTSKPPAATHTISSSEPRLEIPPSTVPAVPDPDPQTSQQLPTPLTTQEPATRVEGNTPATQFLATKSSTGSIPAIVAIESSPAPRSTSVAPVQDDEVESSPKITTPRSKTPRPFEDAPEEERSHKRQRIENPSKTETARQPKPGGKTSAPPTTTQDNSVTPQLVRPEDQPTIERTPEQTAHNVAQITPAIPDLSAVISAEASGSTDQQPGATETPESDVSPPTQQTLPRNGRRKLPWVTVNQPLNEQEVVVRTGTRTRPRPTAKARGKRKAPATTDDGEKGGGGVEQEDDEAAPKRPGARARGKRRATGATVDDDAGATETPPKKPRKTRKDKGTTRNKDGLEVEGQDGDGAAEEIARPKTKKKATKKNKKATRPGEPDAEGDGANGEDRETREIEKERRKRREREPTPSDAEHQEIEPEATLMTHLATRNIRVGKLSEREKKMREINWAEVKERRREEEAAAIDGGRASRTQVDEELARAGAAFAEATSQQSTGPKFNIVDGQIVLVQDSGNINREADADRMIELMEEVNEDDLTARITSRTYMRDNKRYPQDFMMPGQGTRWTKEGTDLFYDGLQMFGTDFDMISNMFPGTTRKSIKLKFNREERSNLGRVKEALAAPRNTDWDLYLQLSGRSNDAHGNVETIKADLARMEEETKVAVEAAKAAHEEEMRQRKLAGAELTDDEQDNGKRSKGRKGQGRKGAAHDDGGEVLGVVDEAFLDR</sequence>
<evidence type="ECO:0000259" key="2">
    <source>
        <dbReference type="SMART" id="SM00717"/>
    </source>
</evidence>
<dbReference type="InterPro" id="IPR039467">
    <property type="entry name" value="TFIIIB_B''_Myb"/>
</dbReference>
<dbReference type="Proteomes" id="UP000799428">
    <property type="component" value="Unassembled WGS sequence"/>
</dbReference>
<feature type="compositionally biased region" description="Polar residues" evidence="1">
    <location>
        <begin position="24"/>
        <end position="34"/>
    </location>
</feature>
<feature type="compositionally biased region" description="Basic and acidic residues" evidence="1">
    <location>
        <begin position="387"/>
        <end position="397"/>
    </location>
</feature>
<feature type="compositionally biased region" description="Basic residues" evidence="1">
    <location>
        <begin position="39"/>
        <end position="48"/>
    </location>
</feature>
<feature type="compositionally biased region" description="Low complexity" evidence="1">
    <location>
        <begin position="49"/>
        <end position="64"/>
    </location>
</feature>
<name>A0A6G1KQU5_9PLEO</name>
<feature type="compositionally biased region" description="Polar residues" evidence="1">
    <location>
        <begin position="204"/>
        <end position="216"/>
    </location>
</feature>
<dbReference type="GO" id="GO:0000126">
    <property type="term" value="C:transcription factor TFIIIB complex"/>
    <property type="evidence" value="ECO:0007669"/>
    <property type="project" value="TreeGrafter"/>
</dbReference>
<feature type="region of interest" description="Disordered" evidence="1">
    <location>
        <begin position="1"/>
        <end position="473"/>
    </location>
</feature>
<dbReference type="SUPFAM" id="SSF46689">
    <property type="entry name" value="Homeodomain-like"/>
    <property type="match status" value="1"/>
</dbReference>
<proteinExistence type="predicted"/>
<feature type="compositionally biased region" description="Basic residues" evidence="1">
    <location>
        <begin position="352"/>
        <end position="362"/>
    </location>
</feature>
<feature type="compositionally biased region" description="Basic residues" evidence="1">
    <location>
        <begin position="414"/>
        <end position="428"/>
    </location>
</feature>
<feature type="compositionally biased region" description="Basic residues" evidence="1">
    <location>
        <begin position="310"/>
        <end position="326"/>
    </location>
</feature>
<dbReference type="OrthoDB" id="272624at2759"/>
<evidence type="ECO:0000313" key="4">
    <source>
        <dbReference type="Proteomes" id="UP000799428"/>
    </source>
</evidence>
<accession>A0A6G1KQU5</accession>
<feature type="compositionally biased region" description="Polar residues" evidence="1">
    <location>
        <begin position="112"/>
        <end position="126"/>
    </location>
</feature>
<dbReference type="Pfam" id="PF15963">
    <property type="entry name" value="Myb_DNA-bind_7"/>
    <property type="match status" value="1"/>
</dbReference>
<feature type="compositionally biased region" description="Basic and acidic residues" evidence="1">
    <location>
        <begin position="167"/>
        <end position="194"/>
    </location>
</feature>
<dbReference type="PANTHER" id="PTHR22929:SF0">
    <property type="entry name" value="TRANSCRIPTION FACTOR TFIIIB COMPONENT B'' HOMOLOG"/>
    <property type="match status" value="1"/>
</dbReference>
<feature type="compositionally biased region" description="Polar residues" evidence="1">
    <location>
        <begin position="256"/>
        <end position="266"/>
    </location>
</feature>
<feature type="domain" description="Myb-like" evidence="2">
    <location>
        <begin position="615"/>
        <end position="663"/>
    </location>
</feature>
<dbReference type="PANTHER" id="PTHR22929">
    <property type="entry name" value="RNA POLYMERASE III TRANSCRIPTION INITIATION FACTOR B"/>
    <property type="match status" value="1"/>
</dbReference>
<dbReference type="GO" id="GO:0070898">
    <property type="term" value="P:RNA polymerase III preinitiation complex assembly"/>
    <property type="evidence" value="ECO:0007669"/>
    <property type="project" value="TreeGrafter"/>
</dbReference>
<keyword evidence="4" id="KW-1185">Reference proteome</keyword>
<dbReference type="InterPro" id="IPR009057">
    <property type="entry name" value="Homeodomain-like_sf"/>
</dbReference>
<evidence type="ECO:0000256" key="1">
    <source>
        <dbReference type="SAM" id="MobiDB-lite"/>
    </source>
</evidence>
<feature type="compositionally biased region" description="Acidic residues" evidence="1">
    <location>
        <begin position="398"/>
        <end position="408"/>
    </location>
</feature>
<organism evidence="3 4">
    <name type="scientific">Pleomassaria siparia CBS 279.74</name>
    <dbReference type="NCBI Taxonomy" id="1314801"/>
    <lineage>
        <taxon>Eukaryota</taxon>
        <taxon>Fungi</taxon>
        <taxon>Dikarya</taxon>
        <taxon>Ascomycota</taxon>
        <taxon>Pezizomycotina</taxon>
        <taxon>Dothideomycetes</taxon>
        <taxon>Pleosporomycetidae</taxon>
        <taxon>Pleosporales</taxon>
        <taxon>Pleomassariaceae</taxon>
        <taxon>Pleomassaria</taxon>
    </lineage>
</organism>
<dbReference type="InterPro" id="IPR001005">
    <property type="entry name" value="SANT/Myb"/>
</dbReference>
<dbReference type="GO" id="GO:0001156">
    <property type="term" value="F:TFIIIC-class transcription factor complex binding"/>
    <property type="evidence" value="ECO:0007669"/>
    <property type="project" value="TreeGrafter"/>
</dbReference>
<dbReference type="EMBL" id="MU005764">
    <property type="protein sequence ID" value="KAF2715180.1"/>
    <property type="molecule type" value="Genomic_DNA"/>
</dbReference>
<feature type="compositionally biased region" description="Low complexity" evidence="1">
    <location>
        <begin position="89"/>
        <end position="102"/>
    </location>
</feature>
<feature type="region of interest" description="Disordered" evidence="1">
    <location>
        <begin position="720"/>
        <end position="777"/>
    </location>
</feature>
<dbReference type="CDD" id="cd00167">
    <property type="entry name" value="SANT"/>
    <property type="match status" value="1"/>
</dbReference>
<gene>
    <name evidence="3" type="ORF">K504DRAFT_457346</name>
</gene>